<dbReference type="SUPFAM" id="SSF49723">
    <property type="entry name" value="Lipase/lipooxygenase domain (PLAT/LH2 domain)"/>
    <property type="match status" value="1"/>
</dbReference>
<sequence>MKDLVPYFIKNDSLLRDPYAVSKIQIDFGTDIGTLRKVRFEIDGAGDKPNFYLEYVEAQDLDTKERCVIMVHNWLLVGAIQGHRKWQPFREISLFMQSYMPLKNRTYEGTVTLGDQSMIVDDDTPIFLQCFNEGTEEDQPDFDTSGIFPVVPTKMKNKSINYTYKVDVVVVNEGCYPKIRVIPKYTKLGKDVLCAFNLLEDVYDAMSLRDGIPTDVFRMGKNLFVEEILHKEGDHIPHVMRYQTSNIDYEENNTKGPYFKNFFPRDSWPTSTERKRKKSAMKKIEEFSNWELLMSFLLKTGNPDIPNVELVTKDERTFEMECERKFEEGGALLRYKLTAPNFGNPFKCRVSLPQETPNTKTHIRKMILTELNTKTQIFFTVDKEFSGNSTEELPCTYPDIGIKEINDYEVNITTIEGGGNFRPYINIHGDGGDTGYRPYPGDKSFTLSPRTIDKWANCIIIFGVQKKN</sequence>
<dbReference type="WBParaSite" id="Csp11.Scaffold630.g20483.t2">
    <property type="protein sequence ID" value="Csp11.Scaffold630.g20483.t2"/>
    <property type="gene ID" value="Csp11.Scaffold630.g20483"/>
</dbReference>
<accession>A0A1I7UY25</accession>
<dbReference type="STRING" id="1561998.A0A1I7UY25"/>
<evidence type="ECO:0000256" key="1">
    <source>
        <dbReference type="PROSITE-ProRule" id="PRU00152"/>
    </source>
</evidence>
<reference evidence="4" key="1">
    <citation type="submission" date="2016-11" db="UniProtKB">
        <authorList>
            <consortium name="WormBaseParasite"/>
        </authorList>
    </citation>
    <scope>IDENTIFICATION</scope>
</reference>
<dbReference type="PANTHER" id="PTHR45901">
    <property type="entry name" value="PROTEIN CBG12474"/>
    <property type="match status" value="1"/>
</dbReference>
<name>A0A1I7UY25_9PELO</name>
<proteinExistence type="predicted"/>
<evidence type="ECO:0000313" key="3">
    <source>
        <dbReference type="Proteomes" id="UP000095282"/>
    </source>
</evidence>
<dbReference type="PROSITE" id="PS50095">
    <property type="entry name" value="PLAT"/>
    <property type="match status" value="1"/>
</dbReference>
<dbReference type="InterPro" id="IPR052970">
    <property type="entry name" value="Inner_ear_hair_cell_LOXHD"/>
</dbReference>
<dbReference type="InterPro" id="IPR036392">
    <property type="entry name" value="PLAT/LH2_dom_sf"/>
</dbReference>
<dbReference type="PANTHER" id="PTHR45901:SF7">
    <property type="entry name" value="OXYGEN-REGULATED PROTEIN 1"/>
    <property type="match status" value="1"/>
</dbReference>
<dbReference type="Gene3D" id="2.60.60.20">
    <property type="entry name" value="PLAT/LH2 domain"/>
    <property type="match status" value="1"/>
</dbReference>
<evidence type="ECO:0000313" key="4">
    <source>
        <dbReference type="WBParaSite" id="Csp11.Scaffold630.g20483.t2"/>
    </source>
</evidence>
<organism evidence="3 4">
    <name type="scientific">Caenorhabditis tropicalis</name>
    <dbReference type="NCBI Taxonomy" id="1561998"/>
    <lineage>
        <taxon>Eukaryota</taxon>
        <taxon>Metazoa</taxon>
        <taxon>Ecdysozoa</taxon>
        <taxon>Nematoda</taxon>
        <taxon>Chromadorea</taxon>
        <taxon>Rhabditida</taxon>
        <taxon>Rhabditina</taxon>
        <taxon>Rhabditomorpha</taxon>
        <taxon>Rhabditoidea</taxon>
        <taxon>Rhabditidae</taxon>
        <taxon>Peloderinae</taxon>
        <taxon>Caenorhabditis</taxon>
    </lineage>
</organism>
<feature type="domain" description="PLAT" evidence="2">
    <location>
        <begin position="1"/>
        <end position="89"/>
    </location>
</feature>
<comment type="caution">
    <text evidence="1">Lacks conserved residue(s) required for the propagation of feature annotation.</text>
</comment>
<dbReference type="AlphaFoldDB" id="A0A1I7UY25"/>
<protein>
    <submittedName>
        <fullName evidence="4">PLAT domain-containing protein</fullName>
    </submittedName>
</protein>
<keyword evidence="3" id="KW-1185">Reference proteome</keyword>
<evidence type="ECO:0000259" key="2">
    <source>
        <dbReference type="PROSITE" id="PS50095"/>
    </source>
</evidence>
<dbReference type="InterPro" id="IPR001024">
    <property type="entry name" value="PLAT/LH2_dom"/>
</dbReference>
<dbReference type="Proteomes" id="UP000095282">
    <property type="component" value="Unplaced"/>
</dbReference>